<dbReference type="EMBL" id="CP090896">
    <property type="protein sequence ID" value="ULT83043.1"/>
    <property type="molecule type" value="Genomic_DNA"/>
</dbReference>
<dbReference type="AlphaFoldDB" id="A0AAE8ZU33"/>
<dbReference type="KEGG" id="cbr:CBG_11007"/>
<protein>
    <submittedName>
        <fullName evidence="3">Uncharacterized protein</fullName>
    </submittedName>
</protein>
<evidence type="ECO:0000256" key="2">
    <source>
        <dbReference type="SAM" id="MobiDB-lite"/>
    </source>
</evidence>
<dbReference type="Proteomes" id="UP000827892">
    <property type="component" value="Chromosome X"/>
</dbReference>
<evidence type="ECO:0000313" key="5">
    <source>
        <dbReference type="Proteomes" id="UP000827892"/>
    </source>
</evidence>
<sequence length="452" mass="49386">MDLQDVGDPSSSDSLSTLSASSIVKLGATLNQGEDIPPANSPATSISSLVSDQSEAFRNSPFMAQSPLSSSLFQRPDFLSGDPDRPSSHPSMASFSTNVADSECSSRSSMDGYNLKDCTSEKIKAFRAQRKAPSSGSSSEDDCEDNSSNQGELERKMSSKSLEEKFVPRGIDAPRGRIANIRRESSCSVDNEAAHERLVKASNIVSNGFDEMGIEQERSPVQSSDYRRRAPSFNTILGEPISVVTSAFITNSCSPSPNRQQAEIIKQCYSPSTQQMVRPNISYSPSPRPSPAQSPTRHSHQKMKFHRAESPICRTPKKRKMTIESPSESDIKRCLTMRSNTSPLVTDKTFPYPTFSQLFEASSTSTEFNSFSVPHSPGPLRSTTPLSCISNSDIEDSSVKDAEEKIPIDDEENEMELNGDSLGDDEKTINNALLQAAVNAELPDDNDDFFDN</sequence>
<evidence type="ECO:0000313" key="6">
    <source>
        <dbReference type="Proteomes" id="UP000829354"/>
    </source>
</evidence>
<reference evidence="4 6" key="1">
    <citation type="submission" date="2022-04" db="EMBL/GenBank/DDBJ databases">
        <title>Chromosome-level reference genomes for two strains of Caenorhabditis briggsae: an improved platform for comparative genomics.</title>
        <authorList>
            <person name="Stevens L."/>
            <person name="Andersen E."/>
        </authorList>
    </citation>
    <scope>NUCLEOTIDE SEQUENCE [LARGE SCALE GENOMIC DNA]</scope>
    <source>
        <strain evidence="4">VX34</strain>
        <tissue evidence="4">Whole-organism</tissue>
    </source>
</reference>
<dbReference type="PANTHER" id="PTHR22227">
    <property type="entry name" value="FAMILY WITH SEQUENCE SIMILARITY 122B ISOFORM X1"/>
    <property type="match status" value="1"/>
</dbReference>
<feature type="compositionally biased region" description="Polar residues" evidence="2">
    <location>
        <begin position="88"/>
        <end position="111"/>
    </location>
</feature>
<name>A0AAE8ZU33_CAEBR</name>
<dbReference type="PANTHER" id="PTHR22227:SF6">
    <property type="entry name" value="FAMILY WITH SEQUENCE SIMILARITY 122B ISOFORM X1"/>
    <property type="match status" value="1"/>
</dbReference>
<feature type="region of interest" description="Disordered" evidence="2">
    <location>
        <begin position="277"/>
        <end position="309"/>
    </location>
</feature>
<dbReference type="InterPro" id="IPR026716">
    <property type="entry name" value="PBIR1/2/3"/>
</dbReference>
<feature type="compositionally biased region" description="Polar residues" evidence="2">
    <location>
        <begin position="41"/>
        <end position="73"/>
    </location>
</feature>
<dbReference type="Proteomes" id="UP000829354">
    <property type="component" value="Chromosome X"/>
</dbReference>
<feature type="compositionally biased region" description="Basic and acidic residues" evidence="2">
    <location>
        <begin position="152"/>
        <end position="171"/>
    </location>
</feature>
<dbReference type="GO" id="GO:0004865">
    <property type="term" value="F:protein serine/threonine phosphatase inhibitor activity"/>
    <property type="evidence" value="ECO:0007669"/>
    <property type="project" value="InterPro"/>
</dbReference>
<feature type="region of interest" description="Disordered" evidence="2">
    <location>
        <begin position="126"/>
        <end position="171"/>
    </location>
</feature>
<keyword evidence="6" id="KW-1185">Reference proteome</keyword>
<feature type="region of interest" description="Disordered" evidence="2">
    <location>
        <begin position="31"/>
        <end position="114"/>
    </location>
</feature>
<dbReference type="EMBL" id="CP092625">
    <property type="protein sequence ID" value="UMM42336.1"/>
    <property type="molecule type" value="Genomic_DNA"/>
</dbReference>
<dbReference type="OMA" id="QMVRPNI"/>
<proteinExistence type="inferred from homology"/>
<organism evidence="3 5">
    <name type="scientific">Caenorhabditis briggsae</name>
    <dbReference type="NCBI Taxonomy" id="6238"/>
    <lineage>
        <taxon>Eukaryota</taxon>
        <taxon>Metazoa</taxon>
        <taxon>Ecdysozoa</taxon>
        <taxon>Nematoda</taxon>
        <taxon>Chromadorea</taxon>
        <taxon>Rhabditida</taxon>
        <taxon>Rhabditina</taxon>
        <taxon>Rhabditomorpha</taxon>
        <taxon>Rhabditoidea</taxon>
        <taxon>Rhabditidae</taxon>
        <taxon>Peloderinae</taxon>
        <taxon>Caenorhabditis</taxon>
    </lineage>
</organism>
<evidence type="ECO:0000313" key="4">
    <source>
        <dbReference type="EMBL" id="UMM42336.1"/>
    </source>
</evidence>
<reference evidence="3 5" key="2">
    <citation type="submission" date="2022-05" db="EMBL/GenBank/DDBJ databases">
        <title>Chromosome-level reference genomes for two strains of Caenorhabditis briggsae: an improved platform for comparative genomics.</title>
        <authorList>
            <person name="Stevens L."/>
            <person name="Andersen E.C."/>
        </authorList>
    </citation>
    <scope>NUCLEOTIDE SEQUENCE [LARGE SCALE GENOMIC DNA]</scope>
    <source>
        <strain evidence="3">QX1410_ONT</strain>
        <tissue evidence="3">Whole-organism</tissue>
    </source>
</reference>
<evidence type="ECO:0000313" key="3">
    <source>
        <dbReference type="EMBL" id="ULT83043.1"/>
    </source>
</evidence>
<accession>A0AAE8ZU33</accession>
<gene>
    <name evidence="3" type="ORF">L3Y34_012343</name>
    <name evidence="4" type="ORF">L5515_018201</name>
</gene>
<comment type="similarity">
    <text evidence="1">Belongs to the FAM122 family.</text>
</comment>
<evidence type="ECO:0000256" key="1">
    <source>
        <dbReference type="ARBA" id="ARBA00006725"/>
    </source>
</evidence>